<protein>
    <submittedName>
        <fullName evidence="1">Uncharacterized protein</fullName>
    </submittedName>
</protein>
<dbReference type="RefSeq" id="WP_047125708.1">
    <property type="nucleotide sequence ID" value="NZ_JZEH01000001.1"/>
</dbReference>
<organism evidence="1 2">
    <name type="scientific">Xanthomonas arboricola</name>
    <dbReference type="NCBI Taxonomy" id="56448"/>
    <lineage>
        <taxon>Bacteria</taxon>
        <taxon>Pseudomonadati</taxon>
        <taxon>Pseudomonadota</taxon>
        <taxon>Gammaproteobacteria</taxon>
        <taxon>Lysobacterales</taxon>
        <taxon>Lysobacteraceae</taxon>
        <taxon>Xanthomonas</taxon>
    </lineage>
</organism>
<dbReference type="EMBL" id="MIGY01000003">
    <property type="protein sequence ID" value="PPU05886.1"/>
    <property type="molecule type" value="Genomic_DNA"/>
</dbReference>
<accession>A0A2S7A9P2</accession>
<reference evidence="1 2" key="1">
    <citation type="submission" date="2016-08" db="EMBL/GenBank/DDBJ databases">
        <title>Evolution of the type three secretion system and type three effector repertoires in Xanthomonas.</title>
        <authorList>
            <person name="Merda D."/>
            <person name="Briand M."/>
            <person name="Bosis E."/>
            <person name="Rousseau C."/>
            <person name="Portier P."/>
            <person name="Jacques M.-A."/>
            <person name="Fischer-Le Saux M."/>
        </authorList>
    </citation>
    <scope>NUCLEOTIDE SEQUENCE [LARGE SCALE GENOMIC DNA]</scope>
    <source>
        <strain evidence="1 2">CFBP 7645</strain>
    </source>
</reference>
<comment type="caution">
    <text evidence="1">The sequence shown here is derived from an EMBL/GenBank/DDBJ whole genome shotgun (WGS) entry which is preliminary data.</text>
</comment>
<evidence type="ECO:0000313" key="2">
    <source>
        <dbReference type="Proteomes" id="UP000239204"/>
    </source>
</evidence>
<name>A0A2S7A9P2_9XANT</name>
<evidence type="ECO:0000313" key="1">
    <source>
        <dbReference type="EMBL" id="PPU05886.1"/>
    </source>
</evidence>
<dbReference type="AlphaFoldDB" id="A0A2S7A9P2"/>
<gene>
    <name evidence="1" type="ORF">XarjCFBP7645_14880</name>
</gene>
<sequence>MSRGRIDIPESSVGTILAGQGERVMGVLPVSLRCEGAGVARGSTVYAFGVFAEPEVQHAQALGLARWFND</sequence>
<dbReference type="Proteomes" id="UP000239204">
    <property type="component" value="Unassembled WGS sequence"/>
</dbReference>
<proteinExistence type="predicted"/>